<feature type="non-terminal residue" evidence="1">
    <location>
        <position position="62"/>
    </location>
</feature>
<dbReference type="EMBL" id="CM043801">
    <property type="protein sequence ID" value="KAI4809239.1"/>
    <property type="molecule type" value="Genomic_DNA"/>
</dbReference>
<feature type="non-terminal residue" evidence="1">
    <location>
        <position position="1"/>
    </location>
</feature>
<reference evidence="1" key="1">
    <citation type="submission" date="2022-05" db="EMBL/GenBank/DDBJ databases">
        <title>Chromosome-level genome of Chaenocephalus aceratus.</title>
        <authorList>
            <person name="Park H."/>
        </authorList>
    </citation>
    <scope>NUCLEOTIDE SEQUENCE</scope>
    <source>
        <strain evidence="1">KU_202001</strain>
    </source>
</reference>
<evidence type="ECO:0000313" key="2">
    <source>
        <dbReference type="Proteomes" id="UP001057452"/>
    </source>
</evidence>
<accession>A0ACB9W8Z1</accession>
<proteinExistence type="predicted"/>
<dbReference type="Proteomes" id="UP001057452">
    <property type="component" value="Chromosome 17"/>
</dbReference>
<evidence type="ECO:0000313" key="1">
    <source>
        <dbReference type="EMBL" id="KAI4809239.1"/>
    </source>
</evidence>
<gene>
    <name evidence="1" type="ORF">KUCAC02_018145</name>
</gene>
<protein>
    <submittedName>
        <fullName evidence="1">Uncharacterized protein</fullName>
    </submittedName>
</protein>
<sequence length="62" mass="6686">GSGRVIGEQERWWAGGRDEDPEQGHCLPSPIDQPALNVKPHSSRCSARSPPLAPSLARDLLS</sequence>
<keyword evidence="2" id="KW-1185">Reference proteome</keyword>
<organism evidence="1 2">
    <name type="scientific">Chaenocephalus aceratus</name>
    <name type="common">Blackfin icefish</name>
    <name type="synonym">Chaenichthys aceratus</name>
    <dbReference type="NCBI Taxonomy" id="36190"/>
    <lineage>
        <taxon>Eukaryota</taxon>
        <taxon>Metazoa</taxon>
        <taxon>Chordata</taxon>
        <taxon>Craniata</taxon>
        <taxon>Vertebrata</taxon>
        <taxon>Euteleostomi</taxon>
        <taxon>Actinopterygii</taxon>
        <taxon>Neopterygii</taxon>
        <taxon>Teleostei</taxon>
        <taxon>Neoteleostei</taxon>
        <taxon>Acanthomorphata</taxon>
        <taxon>Eupercaria</taxon>
        <taxon>Perciformes</taxon>
        <taxon>Notothenioidei</taxon>
        <taxon>Channichthyidae</taxon>
        <taxon>Chaenocephalus</taxon>
    </lineage>
</organism>
<name>A0ACB9W8Z1_CHAAC</name>
<comment type="caution">
    <text evidence="1">The sequence shown here is derived from an EMBL/GenBank/DDBJ whole genome shotgun (WGS) entry which is preliminary data.</text>
</comment>